<sequence length="91" mass="9201">GDIAGAPGASPARGRAPGSGTRTAGAGRDPTGRSTGDHPDSEQRPPRGHVVRRATPGRVGPRRGADAEGRGGGARRRLPLVRAAPSKPTRL</sequence>
<gene>
    <name evidence="2" type="ORF">AVDCRST_MAG49-1748</name>
</gene>
<feature type="non-terminal residue" evidence="2">
    <location>
        <position position="1"/>
    </location>
</feature>
<dbReference type="EMBL" id="CADCWG010000110">
    <property type="protein sequence ID" value="CAA9550436.1"/>
    <property type="molecule type" value="Genomic_DNA"/>
</dbReference>
<protein>
    <submittedName>
        <fullName evidence="2">Uncharacterized protein</fullName>
    </submittedName>
</protein>
<feature type="compositionally biased region" description="Basic and acidic residues" evidence="1">
    <location>
        <begin position="35"/>
        <end position="45"/>
    </location>
</feature>
<evidence type="ECO:0000313" key="2">
    <source>
        <dbReference type="EMBL" id="CAA9550436.1"/>
    </source>
</evidence>
<dbReference type="AlphaFoldDB" id="A0A6J4UGW7"/>
<evidence type="ECO:0000256" key="1">
    <source>
        <dbReference type="SAM" id="MobiDB-lite"/>
    </source>
</evidence>
<accession>A0A6J4UGW7</accession>
<feature type="compositionally biased region" description="Low complexity" evidence="1">
    <location>
        <begin position="1"/>
        <end position="20"/>
    </location>
</feature>
<proteinExistence type="predicted"/>
<organism evidence="2">
    <name type="scientific">uncultured Thermomicrobiales bacterium</name>
    <dbReference type="NCBI Taxonomy" id="1645740"/>
    <lineage>
        <taxon>Bacteria</taxon>
        <taxon>Pseudomonadati</taxon>
        <taxon>Thermomicrobiota</taxon>
        <taxon>Thermomicrobia</taxon>
        <taxon>Thermomicrobiales</taxon>
        <taxon>environmental samples</taxon>
    </lineage>
</organism>
<name>A0A6J4UGW7_9BACT</name>
<reference evidence="2" key="1">
    <citation type="submission" date="2020-02" db="EMBL/GenBank/DDBJ databases">
        <authorList>
            <person name="Meier V. D."/>
        </authorList>
    </citation>
    <scope>NUCLEOTIDE SEQUENCE</scope>
    <source>
        <strain evidence="2">AVDCRST_MAG49</strain>
    </source>
</reference>
<feature type="region of interest" description="Disordered" evidence="1">
    <location>
        <begin position="1"/>
        <end position="91"/>
    </location>
</feature>
<feature type="non-terminal residue" evidence="2">
    <location>
        <position position="91"/>
    </location>
</feature>